<evidence type="ECO:0000313" key="1">
    <source>
        <dbReference type="EMBL" id="KAL3721885.1"/>
    </source>
</evidence>
<reference evidence="1 2" key="1">
    <citation type="submission" date="2024-11" db="EMBL/GenBank/DDBJ databases">
        <title>Chromosome-level genome assembly of Eucalyptus globulus Labill. provides insights into its genome evolution.</title>
        <authorList>
            <person name="Li X."/>
        </authorList>
    </citation>
    <scope>NUCLEOTIDE SEQUENCE [LARGE SCALE GENOMIC DNA]</scope>
    <source>
        <strain evidence="1">CL2024</strain>
        <tissue evidence="1">Fresh tender leaves</tissue>
    </source>
</reference>
<keyword evidence="2" id="KW-1185">Reference proteome</keyword>
<dbReference type="Proteomes" id="UP001634007">
    <property type="component" value="Unassembled WGS sequence"/>
</dbReference>
<dbReference type="PANTHER" id="PTHR21470">
    <property type="entry name" value="RAB6-INTERACTING PROTEIN GORAB"/>
    <property type="match status" value="1"/>
</dbReference>
<dbReference type="InterPro" id="IPR007033">
    <property type="entry name" value="GORAB"/>
</dbReference>
<evidence type="ECO:0000313" key="2">
    <source>
        <dbReference type="Proteomes" id="UP001634007"/>
    </source>
</evidence>
<organism evidence="1 2">
    <name type="scientific">Eucalyptus globulus</name>
    <name type="common">Tasmanian blue gum</name>
    <dbReference type="NCBI Taxonomy" id="34317"/>
    <lineage>
        <taxon>Eukaryota</taxon>
        <taxon>Viridiplantae</taxon>
        <taxon>Streptophyta</taxon>
        <taxon>Embryophyta</taxon>
        <taxon>Tracheophyta</taxon>
        <taxon>Spermatophyta</taxon>
        <taxon>Magnoliopsida</taxon>
        <taxon>eudicotyledons</taxon>
        <taxon>Gunneridae</taxon>
        <taxon>Pentapetalae</taxon>
        <taxon>rosids</taxon>
        <taxon>malvids</taxon>
        <taxon>Myrtales</taxon>
        <taxon>Myrtaceae</taxon>
        <taxon>Myrtoideae</taxon>
        <taxon>Eucalypteae</taxon>
        <taxon>Eucalyptus</taxon>
    </lineage>
</organism>
<dbReference type="EMBL" id="JBJKBG010000009">
    <property type="protein sequence ID" value="KAL3721885.1"/>
    <property type="molecule type" value="Genomic_DNA"/>
</dbReference>
<sequence>MMQGCKQQPLQQAQRQWRWQQRQQLLILQSSSGNLSFSSNTSLLMEDEEMSRAALSTFRAKEEEIERKKMEVCDCILSHLGRIKEETKGLATIHKIRNIKSPHEIGLLGGFFFSIERAAKMTVASIKLPRNKRQAVVKQMRHDIASRQDAAARVQVHLVLSL</sequence>
<name>A0ABD3J5R9_EUCGL</name>
<protein>
    <submittedName>
        <fullName evidence="1">Uncharacterized protein</fullName>
    </submittedName>
</protein>
<dbReference type="AlphaFoldDB" id="A0ABD3J5R9"/>
<dbReference type="PANTHER" id="PTHR21470:SF10">
    <property type="entry name" value="RAB6-INTERACTING GOLGIN"/>
    <property type="match status" value="1"/>
</dbReference>
<proteinExistence type="predicted"/>
<accession>A0ABD3J5R9</accession>
<dbReference type="Pfam" id="PF04949">
    <property type="entry name" value="Transcrip_act"/>
    <property type="match status" value="1"/>
</dbReference>
<gene>
    <name evidence="1" type="ORF">ACJRO7_034260</name>
</gene>
<comment type="caution">
    <text evidence="1">The sequence shown here is derived from an EMBL/GenBank/DDBJ whole genome shotgun (WGS) entry which is preliminary data.</text>
</comment>